<dbReference type="PANTHER" id="PTHR30329">
    <property type="entry name" value="STATOR ELEMENT OF FLAGELLAR MOTOR COMPLEX"/>
    <property type="match status" value="1"/>
</dbReference>
<evidence type="ECO:0000313" key="8">
    <source>
        <dbReference type="Proteomes" id="UP000229433"/>
    </source>
</evidence>
<dbReference type="PRINTS" id="PR01021">
    <property type="entry name" value="OMPADOMAIN"/>
</dbReference>
<comment type="subcellular location">
    <subcellularLocation>
        <location evidence="1">Cell outer membrane</location>
    </subcellularLocation>
</comment>
<evidence type="ECO:0000256" key="1">
    <source>
        <dbReference type="ARBA" id="ARBA00004442"/>
    </source>
</evidence>
<keyword evidence="2 4" id="KW-0472">Membrane</keyword>
<evidence type="ECO:0000256" key="2">
    <source>
        <dbReference type="ARBA" id="ARBA00023136"/>
    </source>
</evidence>
<evidence type="ECO:0000256" key="5">
    <source>
        <dbReference type="SAM" id="SignalP"/>
    </source>
</evidence>
<keyword evidence="3" id="KW-0998">Cell outer membrane</keyword>
<dbReference type="InterPro" id="IPR006665">
    <property type="entry name" value="OmpA-like"/>
</dbReference>
<dbReference type="InterPro" id="IPR036737">
    <property type="entry name" value="OmpA-like_sf"/>
</dbReference>
<dbReference type="Pfam" id="PF00691">
    <property type="entry name" value="OmpA"/>
    <property type="match status" value="1"/>
</dbReference>
<sequence length="234" mass="24466">MKSILKQAAVVAVALTMLTSCEATRNANNQQKGTAIGAAGGAIIGAVIGNNVGTKGDGGALGAVIGGVVGGAAGNVIGKRMDEQAKRIEQEIPGAEVERIDDGIVVNFDENSGVYFATNQYSINAASQQTLNGLAKVMTEYPQTNVLVVGHTDSTGSAEYNMTLSKNRAQAVTNYLVGQGIAAGRFTTQWYGEEQPKYTNETAEGRSKNRRVTLAIVPNQEMVNEAKQQAGEGQ</sequence>
<accession>A0A2G1VQX8</accession>
<dbReference type="RefSeq" id="WP_099646379.1">
    <property type="nucleotide sequence ID" value="NZ_KZ319291.1"/>
</dbReference>
<dbReference type="Gene3D" id="3.30.1330.60">
    <property type="entry name" value="OmpA-like domain"/>
    <property type="match status" value="1"/>
</dbReference>
<dbReference type="InterPro" id="IPR039567">
    <property type="entry name" value="Gly-zipper"/>
</dbReference>
<dbReference type="PANTHER" id="PTHR30329:SF21">
    <property type="entry name" value="LIPOPROTEIN YIAD-RELATED"/>
    <property type="match status" value="1"/>
</dbReference>
<feature type="domain" description="OmpA-like" evidence="6">
    <location>
        <begin position="103"/>
        <end position="220"/>
    </location>
</feature>
<keyword evidence="8" id="KW-1185">Reference proteome</keyword>
<reference evidence="7 8" key="1">
    <citation type="submission" date="2017-08" db="EMBL/GenBank/DDBJ databases">
        <title>The whole genome shortgun sequences of strain Leeuwenhoekiella nanhaiensis G18 from the South China Sea.</title>
        <authorList>
            <person name="Liu Q."/>
        </authorList>
    </citation>
    <scope>NUCLEOTIDE SEQUENCE [LARGE SCALE GENOMIC DNA]</scope>
    <source>
        <strain evidence="7 8">G18</strain>
    </source>
</reference>
<dbReference type="OrthoDB" id="9782229at2"/>
<dbReference type="SUPFAM" id="SSF103088">
    <property type="entry name" value="OmpA-like"/>
    <property type="match status" value="1"/>
</dbReference>
<organism evidence="7 8">
    <name type="scientific">Leeuwenhoekiella nanhaiensis</name>
    <dbReference type="NCBI Taxonomy" id="1655491"/>
    <lineage>
        <taxon>Bacteria</taxon>
        <taxon>Pseudomonadati</taxon>
        <taxon>Bacteroidota</taxon>
        <taxon>Flavobacteriia</taxon>
        <taxon>Flavobacteriales</taxon>
        <taxon>Flavobacteriaceae</taxon>
        <taxon>Leeuwenhoekiella</taxon>
    </lineage>
</organism>
<dbReference type="PROSITE" id="PS51123">
    <property type="entry name" value="OMPA_2"/>
    <property type="match status" value="1"/>
</dbReference>
<dbReference type="InterPro" id="IPR006664">
    <property type="entry name" value="OMP_bac"/>
</dbReference>
<dbReference type="Proteomes" id="UP000229433">
    <property type="component" value="Unassembled WGS sequence"/>
</dbReference>
<dbReference type="Pfam" id="PF13488">
    <property type="entry name" value="Gly-zipper_Omp"/>
    <property type="match status" value="1"/>
</dbReference>
<dbReference type="PROSITE" id="PS51257">
    <property type="entry name" value="PROKAR_LIPOPROTEIN"/>
    <property type="match status" value="1"/>
</dbReference>
<name>A0A2G1VQX8_9FLAO</name>
<dbReference type="CDD" id="cd07185">
    <property type="entry name" value="OmpA_C-like"/>
    <property type="match status" value="1"/>
</dbReference>
<keyword evidence="5" id="KW-0732">Signal</keyword>
<evidence type="ECO:0000256" key="3">
    <source>
        <dbReference type="ARBA" id="ARBA00023237"/>
    </source>
</evidence>
<evidence type="ECO:0000259" key="6">
    <source>
        <dbReference type="PROSITE" id="PS51123"/>
    </source>
</evidence>
<feature type="chain" id="PRO_5013820768" description="OmpA-like domain-containing protein" evidence="5">
    <location>
        <begin position="24"/>
        <end position="234"/>
    </location>
</feature>
<dbReference type="EMBL" id="NQXA01000008">
    <property type="protein sequence ID" value="PHQ29178.1"/>
    <property type="molecule type" value="Genomic_DNA"/>
</dbReference>
<comment type="caution">
    <text evidence="7">The sequence shown here is derived from an EMBL/GenBank/DDBJ whole genome shotgun (WGS) entry which is preliminary data.</text>
</comment>
<dbReference type="InterPro" id="IPR050330">
    <property type="entry name" value="Bact_OuterMem_StrucFunc"/>
</dbReference>
<dbReference type="GO" id="GO:0009279">
    <property type="term" value="C:cell outer membrane"/>
    <property type="evidence" value="ECO:0007669"/>
    <property type="project" value="UniProtKB-SubCell"/>
</dbReference>
<feature type="signal peptide" evidence="5">
    <location>
        <begin position="1"/>
        <end position="23"/>
    </location>
</feature>
<gene>
    <name evidence="7" type="ORF">CJ305_11250</name>
</gene>
<evidence type="ECO:0000256" key="4">
    <source>
        <dbReference type="PROSITE-ProRule" id="PRU00473"/>
    </source>
</evidence>
<evidence type="ECO:0000313" key="7">
    <source>
        <dbReference type="EMBL" id="PHQ29178.1"/>
    </source>
</evidence>
<dbReference type="AlphaFoldDB" id="A0A2G1VQX8"/>
<proteinExistence type="predicted"/>
<protein>
    <recommendedName>
        <fullName evidence="6">OmpA-like domain-containing protein</fullName>
    </recommendedName>
</protein>